<dbReference type="CTD" id="84109"/>
<feature type="transmembrane region" description="Helical" evidence="18">
    <location>
        <begin position="312"/>
        <end position="335"/>
    </location>
</feature>
<evidence type="ECO:0000256" key="4">
    <source>
        <dbReference type="ARBA" id="ARBA00022692"/>
    </source>
</evidence>
<feature type="transmembrane region" description="Helical" evidence="18">
    <location>
        <begin position="162"/>
        <end position="181"/>
    </location>
</feature>
<organism evidence="20 21">
    <name type="scientific">Vombatus ursinus</name>
    <name type="common">Common wombat</name>
    <dbReference type="NCBI Taxonomy" id="29139"/>
    <lineage>
        <taxon>Eukaryota</taxon>
        <taxon>Metazoa</taxon>
        <taxon>Chordata</taxon>
        <taxon>Craniata</taxon>
        <taxon>Vertebrata</taxon>
        <taxon>Euteleostomi</taxon>
        <taxon>Mammalia</taxon>
        <taxon>Metatheria</taxon>
        <taxon>Diprotodontia</taxon>
        <taxon>Vombatidae</taxon>
        <taxon>Vombatus</taxon>
    </lineage>
</organism>
<evidence type="ECO:0000256" key="1">
    <source>
        <dbReference type="ARBA" id="ARBA00004651"/>
    </source>
</evidence>
<evidence type="ECO:0000256" key="15">
    <source>
        <dbReference type="ARBA" id="ARBA00082019"/>
    </source>
</evidence>
<feature type="domain" description="G-protein coupled receptors family 1 profile" evidence="19">
    <location>
        <begin position="62"/>
        <end position="332"/>
    </location>
</feature>
<dbReference type="AlphaFoldDB" id="A0A4X2L4R9"/>
<dbReference type="CDD" id="cd15205">
    <property type="entry name" value="7tmA_QRFPR"/>
    <property type="match status" value="1"/>
</dbReference>
<dbReference type="SUPFAM" id="SSF81321">
    <property type="entry name" value="Family A G protein-coupled receptor-like"/>
    <property type="match status" value="1"/>
</dbReference>
<dbReference type="InterPro" id="IPR000276">
    <property type="entry name" value="GPCR_Rhodpsn"/>
</dbReference>
<dbReference type="Gene3D" id="1.20.1070.10">
    <property type="entry name" value="Rhodopsin 7-helix transmembrane proteins"/>
    <property type="match status" value="1"/>
</dbReference>
<dbReference type="STRING" id="29139.ENSVURP00010016132"/>
<keyword evidence="21" id="KW-1185">Reference proteome</keyword>
<dbReference type="InterPro" id="IPR017452">
    <property type="entry name" value="GPCR_Rhodpsn_7TM"/>
</dbReference>
<feature type="transmembrane region" description="Helical" evidence="18">
    <location>
        <begin position="123"/>
        <end position="141"/>
    </location>
</feature>
<comment type="subcellular location">
    <subcellularLocation>
        <location evidence="1">Cell membrane</location>
        <topology evidence="1">Multi-pass membrane protein</topology>
    </subcellularLocation>
</comment>
<name>A0A4X2L4R9_VOMUR</name>
<evidence type="ECO:0000256" key="16">
    <source>
        <dbReference type="ARBA" id="ARBA00082238"/>
    </source>
</evidence>
<keyword evidence="6 17" id="KW-0297">G-protein coupled receptor</keyword>
<evidence type="ECO:0000256" key="11">
    <source>
        <dbReference type="ARBA" id="ARBA00059793"/>
    </source>
</evidence>
<keyword evidence="5 18" id="KW-1133">Transmembrane helix</keyword>
<evidence type="ECO:0000256" key="3">
    <source>
        <dbReference type="ARBA" id="ARBA00022475"/>
    </source>
</evidence>
<keyword evidence="9" id="KW-0325">Glycoprotein</keyword>
<dbReference type="PROSITE" id="PS00237">
    <property type="entry name" value="G_PROTEIN_RECEP_F1_1"/>
    <property type="match status" value="1"/>
</dbReference>
<dbReference type="GeneTree" id="ENSGT01150000286926"/>
<evidence type="ECO:0000256" key="5">
    <source>
        <dbReference type="ARBA" id="ARBA00022989"/>
    </source>
</evidence>
<keyword evidence="7 18" id="KW-0472">Membrane</keyword>
<dbReference type="InterPro" id="IPR000611">
    <property type="entry name" value="NPY_rcpt"/>
</dbReference>
<evidence type="ECO:0000256" key="10">
    <source>
        <dbReference type="ARBA" id="ARBA00023224"/>
    </source>
</evidence>
<evidence type="ECO:0000256" key="6">
    <source>
        <dbReference type="ARBA" id="ARBA00023040"/>
    </source>
</evidence>
<comment type="similarity">
    <text evidence="2 17">Belongs to the G-protein coupled receptor 1 family.</text>
</comment>
<dbReference type="Proteomes" id="UP000314987">
    <property type="component" value="Unassembled WGS sequence"/>
</dbReference>
<evidence type="ECO:0000256" key="12">
    <source>
        <dbReference type="ARBA" id="ARBA00070590"/>
    </source>
</evidence>
<keyword evidence="8 17" id="KW-0675">Receptor</keyword>
<dbReference type="PANTHER" id="PTHR45695">
    <property type="entry name" value="LEUCOKININ RECEPTOR-RELATED"/>
    <property type="match status" value="1"/>
</dbReference>
<dbReference type="GeneID" id="114036974"/>
<evidence type="ECO:0000259" key="19">
    <source>
        <dbReference type="PROSITE" id="PS50262"/>
    </source>
</evidence>
<keyword evidence="3" id="KW-1003">Cell membrane</keyword>
<evidence type="ECO:0000256" key="9">
    <source>
        <dbReference type="ARBA" id="ARBA00023180"/>
    </source>
</evidence>
<gene>
    <name evidence="20" type="primary">QRFPR</name>
</gene>
<dbReference type="Pfam" id="PF00001">
    <property type="entry name" value="7tm_1"/>
    <property type="match status" value="1"/>
</dbReference>
<evidence type="ECO:0000256" key="14">
    <source>
        <dbReference type="ARBA" id="ARBA00079958"/>
    </source>
</evidence>
<feature type="transmembrane region" description="Helical" evidence="18">
    <location>
        <begin position="46"/>
        <end position="70"/>
    </location>
</feature>
<keyword evidence="4 17" id="KW-0812">Transmembrane</keyword>
<dbReference type="GO" id="GO:0004983">
    <property type="term" value="F:neuropeptide Y receptor activity"/>
    <property type="evidence" value="ECO:0007669"/>
    <property type="project" value="InterPro"/>
</dbReference>
<evidence type="ECO:0000256" key="17">
    <source>
        <dbReference type="RuleBase" id="RU000688"/>
    </source>
</evidence>
<dbReference type="RefSeq" id="XP_027709573.1">
    <property type="nucleotide sequence ID" value="XM_027853772.1"/>
</dbReference>
<dbReference type="PRINTS" id="PR00237">
    <property type="entry name" value="GPCRRHODOPSN"/>
</dbReference>
<accession>A0A4X2L4R9</accession>
<dbReference type="OrthoDB" id="9979846at2759"/>
<dbReference type="PROSITE" id="PS50262">
    <property type="entry name" value="G_PROTEIN_RECEP_F1_2"/>
    <property type="match status" value="1"/>
</dbReference>
<evidence type="ECO:0000313" key="20">
    <source>
        <dbReference type="Ensembl" id="ENSVURP00010016132.1"/>
    </source>
</evidence>
<feature type="transmembrane region" description="Helical" evidence="18">
    <location>
        <begin position="82"/>
        <end position="103"/>
    </location>
</feature>
<dbReference type="Ensembl" id="ENSVURT00010018336.1">
    <property type="protein sequence ID" value="ENSVURP00010016132.1"/>
    <property type="gene ID" value="ENSVURG00010012358.1"/>
</dbReference>
<reference evidence="20" key="3">
    <citation type="submission" date="2025-09" db="UniProtKB">
        <authorList>
            <consortium name="Ensembl"/>
        </authorList>
    </citation>
    <scope>IDENTIFICATION</scope>
</reference>
<sequence length="390" mass="44647">MQSLNITPERLARLLREHNMSREHFISLYGLRPLVYSPELPGAAKLAFVFTSVLIFILALFGNGLVLYVVTRSKAMRKVTNIFIGSLALSDLLVTFFCIPVTMLQNISSDWLGGAFVCKMVPFVQSTAVVSEILTMTCIAVERHQGIVHPLRMKRQYTNKRAFTMLGIVWLVAVIVGSPMWHVQQLEIKYDFLYEQEHICCLEEWSSPVHQKIYTTFILIIIFLLPLVAMLVLYGKIAYELWLKRRVGDSSVLKAIHGNEMLKITRKKKRAVIMMVMVVSLFTVCWAPFHVIHMMMEYSNFEKEYDDVTIKMIFAVVQIIGFSNSICNPIIYAFMNENFKKNYLSAICFCIVKGSHAPGRRRGRLSHRKGAVEAVRREAFSDGNIEVKLC</sequence>
<evidence type="ECO:0000313" key="21">
    <source>
        <dbReference type="Proteomes" id="UP000314987"/>
    </source>
</evidence>
<protein>
    <recommendedName>
        <fullName evidence="12">Pyroglutamylated RF-amide peptide receptor</fullName>
    </recommendedName>
    <alternativeName>
        <fullName evidence="13">AQ27</fullName>
    </alternativeName>
    <alternativeName>
        <fullName evidence="15">G-protein coupled receptor 103</fullName>
    </alternativeName>
    <alternativeName>
        <fullName evidence="14">Orexigenic neuropeptide QRFP receptor</fullName>
    </alternativeName>
    <alternativeName>
        <fullName evidence="16">SP9155</fullName>
    </alternativeName>
</protein>
<dbReference type="FunFam" id="1.20.1070.10:FF:000227">
    <property type="entry name" value="Pyroglutamylated RFamide peptide receptor a"/>
    <property type="match status" value="1"/>
</dbReference>
<evidence type="ECO:0000256" key="18">
    <source>
        <dbReference type="SAM" id="Phobius"/>
    </source>
</evidence>
<dbReference type="GO" id="GO:0005886">
    <property type="term" value="C:plasma membrane"/>
    <property type="evidence" value="ECO:0007669"/>
    <property type="project" value="UniProtKB-SubCell"/>
</dbReference>
<comment type="function">
    <text evidence="11">Receptor for the orexigenic neuropeptide QRFP. The activity of this receptor is mediated by G proteins that modulate adenylate cyclase activity and intracellular calcium levels.</text>
</comment>
<dbReference type="PRINTS" id="PR01012">
    <property type="entry name" value="NRPEPTIDEYR"/>
</dbReference>
<proteinExistence type="inferred from homology"/>
<evidence type="ECO:0000256" key="8">
    <source>
        <dbReference type="ARBA" id="ARBA00023170"/>
    </source>
</evidence>
<reference evidence="21" key="1">
    <citation type="submission" date="2018-12" db="EMBL/GenBank/DDBJ databases">
        <authorList>
            <person name="Yazar S."/>
        </authorList>
    </citation>
    <scope>NUCLEOTIDE SEQUENCE [LARGE SCALE GENOMIC DNA]</scope>
</reference>
<evidence type="ECO:0000256" key="7">
    <source>
        <dbReference type="ARBA" id="ARBA00023136"/>
    </source>
</evidence>
<reference evidence="20" key="2">
    <citation type="submission" date="2025-08" db="UniProtKB">
        <authorList>
            <consortium name="Ensembl"/>
        </authorList>
    </citation>
    <scope>IDENTIFICATION</scope>
</reference>
<keyword evidence="10 17" id="KW-0807">Transducer</keyword>
<evidence type="ECO:0000256" key="13">
    <source>
        <dbReference type="ARBA" id="ARBA00079726"/>
    </source>
</evidence>
<dbReference type="OMA" id="IHMMIEY"/>
<evidence type="ECO:0000256" key="2">
    <source>
        <dbReference type="ARBA" id="ARBA00010663"/>
    </source>
</evidence>
<feature type="transmembrane region" description="Helical" evidence="18">
    <location>
        <begin position="271"/>
        <end position="292"/>
    </location>
</feature>
<dbReference type="PANTHER" id="PTHR45695:SF20">
    <property type="entry name" value="PYROGLUTAMYLATED RFAMIDE PEPTIDE RECEPTOR"/>
    <property type="match status" value="1"/>
</dbReference>
<feature type="transmembrane region" description="Helical" evidence="18">
    <location>
        <begin position="213"/>
        <end position="235"/>
    </location>
</feature>